<organism evidence="1">
    <name type="scientific">invertebrate metagenome</name>
    <dbReference type="NCBI Taxonomy" id="1711999"/>
    <lineage>
        <taxon>unclassified sequences</taxon>
        <taxon>metagenomes</taxon>
        <taxon>organismal metagenomes</taxon>
    </lineage>
</organism>
<dbReference type="EMBL" id="NSIT01000757">
    <property type="protein sequence ID" value="PJE77333.1"/>
    <property type="molecule type" value="Genomic_DNA"/>
</dbReference>
<comment type="caution">
    <text evidence="1">The sequence shown here is derived from an EMBL/GenBank/DDBJ whole genome shotgun (WGS) entry which is preliminary data.</text>
</comment>
<evidence type="ECO:0000313" key="1">
    <source>
        <dbReference type="EMBL" id="PJE77333.1"/>
    </source>
</evidence>
<proteinExistence type="predicted"/>
<gene>
    <name evidence="1" type="ORF">CI610_03749</name>
</gene>
<name>A0A2H9T293_9ZZZZ</name>
<sequence>MAVSVSRCPYLFAISKALCIGDFIQSGYKRFTDGALRRARFAVSNVLHGPAPMPAILRYRGDCIDVSYCGTKRTYIDTYRCIVTALIDINDFFSESQQWISLIFDCEHPFGVGIQNCTIV</sequence>
<protein>
    <submittedName>
        <fullName evidence="1">Uncharacterized protein</fullName>
    </submittedName>
</protein>
<accession>A0A2H9T293</accession>
<dbReference type="AlphaFoldDB" id="A0A2H9T293"/>
<reference evidence="1" key="1">
    <citation type="journal article" date="2017" name="Appl. Environ. Microbiol.">
        <title>Molecular characterization of an Endozoicomonas-like organism causing infection in king scallop Pecten maximus L.</title>
        <authorList>
            <person name="Cano I."/>
            <person name="van Aerle R."/>
            <person name="Ross S."/>
            <person name="Verner-Jeffreys D.W."/>
            <person name="Paley R.K."/>
            <person name="Rimmer G."/>
            <person name="Ryder D."/>
            <person name="Hooper P."/>
            <person name="Stone D."/>
            <person name="Feist S.W."/>
        </authorList>
    </citation>
    <scope>NUCLEOTIDE SEQUENCE</scope>
</reference>